<dbReference type="PROSITE" id="PS50213">
    <property type="entry name" value="FAS1"/>
    <property type="match status" value="1"/>
</dbReference>
<gene>
    <name evidence="2" type="ORF">F3F73_17540</name>
</gene>
<dbReference type="Proteomes" id="UP000422221">
    <property type="component" value="Unassembled WGS sequence"/>
</dbReference>
<dbReference type="InterPro" id="IPR036378">
    <property type="entry name" value="FAS1_dom_sf"/>
</dbReference>
<dbReference type="Pfam" id="PF02469">
    <property type="entry name" value="Fasciclin"/>
    <property type="match status" value="1"/>
</dbReference>
<protein>
    <submittedName>
        <fullName evidence="2">Fasciclin domain-containing protein</fullName>
    </submittedName>
</protein>
<reference evidence="2 3" key="1">
    <citation type="journal article" date="2019" name="Nat. Med.">
        <title>A library of human gut bacterial isolates paired with longitudinal multiomics data enables mechanistic microbiome research.</title>
        <authorList>
            <person name="Poyet M."/>
            <person name="Groussin M."/>
            <person name="Gibbons S.M."/>
            <person name="Avila-Pacheco J."/>
            <person name="Jiang X."/>
            <person name="Kearney S.M."/>
            <person name="Perrotta A.R."/>
            <person name="Berdy B."/>
            <person name="Zhao S."/>
            <person name="Lieberman T.D."/>
            <person name="Swanson P.K."/>
            <person name="Smith M."/>
            <person name="Roesemann S."/>
            <person name="Alexander J.E."/>
            <person name="Rich S.A."/>
            <person name="Livny J."/>
            <person name="Vlamakis H."/>
            <person name="Clish C."/>
            <person name="Bullock K."/>
            <person name="Deik A."/>
            <person name="Scott J."/>
            <person name="Pierce K.A."/>
            <person name="Xavier R.J."/>
            <person name="Alm E.J."/>
        </authorList>
    </citation>
    <scope>NUCLEOTIDE SEQUENCE [LARGE SCALE GENOMIC DNA]</scope>
    <source>
        <strain evidence="2 3">BIOML-A10</strain>
    </source>
</reference>
<dbReference type="RefSeq" id="WP_005926585.1">
    <property type="nucleotide sequence ID" value="NZ_CABKSE010000001.1"/>
</dbReference>
<accession>A0A7J4XF77</accession>
<feature type="domain" description="FAS1" evidence="1">
    <location>
        <begin position="39"/>
        <end position="159"/>
    </location>
</feature>
<dbReference type="InterPro" id="IPR000782">
    <property type="entry name" value="FAS1_domain"/>
</dbReference>
<comment type="caution">
    <text evidence="2">The sequence shown here is derived from an EMBL/GenBank/DDBJ whole genome shotgun (WGS) entry which is preliminary data.</text>
</comment>
<dbReference type="PROSITE" id="PS51257">
    <property type="entry name" value="PROKAR_LIPOPROTEIN"/>
    <property type="match status" value="1"/>
</dbReference>
<dbReference type="SMART" id="SM00554">
    <property type="entry name" value="FAS1"/>
    <property type="match status" value="1"/>
</dbReference>
<dbReference type="SUPFAM" id="SSF82153">
    <property type="entry name" value="FAS1 domain"/>
    <property type="match status" value="1"/>
</dbReference>
<evidence type="ECO:0000313" key="3">
    <source>
        <dbReference type="Proteomes" id="UP000422221"/>
    </source>
</evidence>
<evidence type="ECO:0000259" key="1">
    <source>
        <dbReference type="PROSITE" id="PS50213"/>
    </source>
</evidence>
<proteinExistence type="predicted"/>
<name>A0A7J4XF77_9BACE</name>
<organism evidence="2 3">
    <name type="scientific">Bacteroides salyersiae</name>
    <dbReference type="NCBI Taxonomy" id="291644"/>
    <lineage>
        <taxon>Bacteria</taxon>
        <taxon>Pseudomonadati</taxon>
        <taxon>Bacteroidota</taxon>
        <taxon>Bacteroidia</taxon>
        <taxon>Bacteroidales</taxon>
        <taxon>Bacteroidaceae</taxon>
        <taxon>Bacteroides</taxon>
    </lineage>
</organism>
<dbReference type="AlphaFoldDB" id="A0A7J4XF77"/>
<sequence>MNKSIIYLCMLFAMVFISCGDKWDEYYNGNDGSKEEELDQTLQEFFAEHNEYNAFYKELELCGLDEELTKDQQLTLWVVNDDAMAASGIEKDDTLRMKYHMNYLPFLQSDLKDGLRIPTLNNIYLQITRQGEEVYVNRSKVESSYRLKNGVVHVISELMKSKINMFDYIKSLPDEYSMFRDSIMKNNEMLFDKANSIPTGVDITGNTVYDSVFYVYNPLFEKAQFNSEFKQFTLFLPDNEVLKDCFTKLNTQYKAMGKTVTAVDSANAMTWIKEAAFYTGELKTFTDADISSAFGRIWRPGIQEIDQSSMEELSNGILYKMTEVKIPTNYILTRIKSLVHYYEYLTEAEQQQYYTFMNTTKISIFEDSATPKPEILSNYYILDLNGDEEASDFWVEFPPLERYRDKDTDPYRARIMQVPCGEYDLYMGFHSSGHPYVNVYFDGDTDGTTSSPDANMQLIGSNLSIVSSTPWNFDRVNETTADLYGDKIVKWDGLGGLVGTVTVKGDGMSSFRIRVEFYKGDSKKLRIYHWALKPSANNY</sequence>
<dbReference type="EMBL" id="VWMK01000019">
    <property type="protein sequence ID" value="KAA3760674.1"/>
    <property type="molecule type" value="Genomic_DNA"/>
</dbReference>
<dbReference type="Gene3D" id="2.30.180.10">
    <property type="entry name" value="FAS1 domain"/>
    <property type="match status" value="1"/>
</dbReference>
<evidence type="ECO:0000313" key="2">
    <source>
        <dbReference type="EMBL" id="KAA3760674.1"/>
    </source>
</evidence>